<accession>W1S001</accession>
<gene>
    <name evidence="6" type="ORF">D104_01115</name>
</gene>
<dbReference type="InterPro" id="IPR036388">
    <property type="entry name" value="WH-like_DNA-bd_sf"/>
</dbReference>
<dbReference type="Pfam" id="PF00126">
    <property type="entry name" value="HTH_1"/>
    <property type="match status" value="1"/>
</dbReference>
<proteinExistence type="inferred from homology"/>
<dbReference type="InterPro" id="IPR000847">
    <property type="entry name" value="LysR_HTH_N"/>
</dbReference>
<evidence type="ECO:0000256" key="2">
    <source>
        <dbReference type="ARBA" id="ARBA00023015"/>
    </source>
</evidence>
<comment type="caution">
    <text evidence="6">The sequence shown here is derived from an EMBL/GenBank/DDBJ whole genome shotgun (WGS) entry which is preliminary data.</text>
</comment>
<dbReference type="PANTHER" id="PTHR30126:SF99">
    <property type="entry name" value="TRANSCRIPTIONAL REGULATOR LYSR FAMILY"/>
    <property type="match status" value="1"/>
</dbReference>
<evidence type="ECO:0000256" key="4">
    <source>
        <dbReference type="ARBA" id="ARBA00023163"/>
    </source>
</evidence>
<keyword evidence="4" id="KW-0804">Transcription</keyword>
<dbReference type="PATRIC" id="fig|1208321.3.peg.225"/>
<dbReference type="EMBL" id="AYOZ01000001">
    <property type="protein sequence ID" value="ETI62375.1"/>
    <property type="molecule type" value="Genomic_DNA"/>
</dbReference>
<dbReference type="Proteomes" id="UP000018857">
    <property type="component" value="Unassembled WGS sequence"/>
</dbReference>
<reference evidence="6 7" key="1">
    <citation type="journal article" date="2014" name="Genome Announc.">
        <title>Draft Genome Sequence of Marinomonas sp. Strain D104, a Polycyclic Aromatic Hydrocarbon-Degrading Bacterium from the Deep-Sea Sediment of the Arctic Ocean.</title>
        <authorList>
            <person name="Dong C."/>
            <person name="Bai X."/>
            <person name="Lai Q."/>
            <person name="Xie Y."/>
            <person name="Chen X."/>
            <person name="Shao Z."/>
        </authorList>
    </citation>
    <scope>NUCLEOTIDE SEQUENCE [LARGE SCALE GENOMIC DNA]</scope>
    <source>
        <strain evidence="6 7">D104</strain>
    </source>
</reference>
<keyword evidence="3" id="KW-0238">DNA-binding</keyword>
<dbReference type="eggNOG" id="COG0583">
    <property type="taxonomic scope" value="Bacteria"/>
</dbReference>
<dbReference type="AlphaFoldDB" id="W1S001"/>
<evidence type="ECO:0000256" key="3">
    <source>
        <dbReference type="ARBA" id="ARBA00023125"/>
    </source>
</evidence>
<keyword evidence="7" id="KW-1185">Reference proteome</keyword>
<sequence length="101" mass="11302">MFNTQHLTTFKALVETGSFTQTAKKLGLTQPAVSQHIQKLERGLGESLLIRRGRTTEMTEAGKVLLRHVKELETCYDSFTRSWQACVCATPSSDKDENKNG</sequence>
<organism evidence="6 7">
    <name type="scientific">Marinomonas profundimaris</name>
    <dbReference type="NCBI Taxonomy" id="1208321"/>
    <lineage>
        <taxon>Bacteria</taxon>
        <taxon>Pseudomonadati</taxon>
        <taxon>Pseudomonadota</taxon>
        <taxon>Gammaproteobacteria</taxon>
        <taxon>Oceanospirillales</taxon>
        <taxon>Oceanospirillaceae</taxon>
        <taxon>Marinomonas</taxon>
    </lineage>
</organism>
<dbReference type="RefSeq" id="WP_024022446.1">
    <property type="nucleotide sequence ID" value="NZ_AYOZ01000001.1"/>
</dbReference>
<keyword evidence="2" id="KW-0805">Transcription regulation</keyword>
<comment type="similarity">
    <text evidence="1">Belongs to the LysR transcriptional regulatory family.</text>
</comment>
<evidence type="ECO:0000313" key="7">
    <source>
        <dbReference type="Proteomes" id="UP000018857"/>
    </source>
</evidence>
<dbReference type="InterPro" id="IPR036390">
    <property type="entry name" value="WH_DNA-bd_sf"/>
</dbReference>
<dbReference type="OrthoDB" id="5289754at2"/>
<dbReference type="SUPFAM" id="SSF46785">
    <property type="entry name" value="Winged helix' DNA-binding domain"/>
    <property type="match status" value="1"/>
</dbReference>
<name>W1S001_9GAMM</name>
<dbReference type="GO" id="GO:0003700">
    <property type="term" value="F:DNA-binding transcription factor activity"/>
    <property type="evidence" value="ECO:0007669"/>
    <property type="project" value="InterPro"/>
</dbReference>
<dbReference type="FunFam" id="1.10.10.10:FF:000001">
    <property type="entry name" value="LysR family transcriptional regulator"/>
    <property type="match status" value="1"/>
</dbReference>
<feature type="domain" description="HTH lysR-type" evidence="5">
    <location>
        <begin position="2"/>
        <end position="59"/>
    </location>
</feature>
<evidence type="ECO:0000259" key="5">
    <source>
        <dbReference type="PROSITE" id="PS50931"/>
    </source>
</evidence>
<evidence type="ECO:0000313" key="6">
    <source>
        <dbReference type="EMBL" id="ETI62375.1"/>
    </source>
</evidence>
<dbReference type="STRING" id="1208321.D104_01115"/>
<dbReference type="PANTHER" id="PTHR30126">
    <property type="entry name" value="HTH-TYPE TRANSCRIPTIONAL REGULATOR"/>
    <property type="match status" value="1"/>
</dbReference>
<evidence type="ECO:0000256" key="1">
    <source>
        <dbReference type="ARBA" id="ARBA00009437"/>
    </source>
</evidence>
<dbReference type="PROSITE" id="PS50931">
    <property type="entry name" value="HTH_LYSR"/>
    <property type="match status" value="1"/>
</dbReference>
<dbReference type="Gene3D" id="1.10.10.10">
    <property type="entry name" value="Winged helix-like DNA-binding domain superfamily/Winged helix DNA-binding domain"/>
    <property type="match status" value="1"/>
</dbReference>
<protein>
    <submittedName>
        <fullName evidence="6">LysR family transcriptional regulator</fullName>
    </submittedName>
</protein>
<dbReference type="PRINTS" id="PR00039">
    <property type="entry name" value="HTHLYSR"/>
</dbReference>
<dbReference type="GO" id="GO:0000976">
    <property type="term" value="F:transcription cis-regulatory region binding"/>
    <property type="evidence" value="ECO:0007669"/>
    <property type="project" value="TreeGrafter"/>
</dbReference>